<dbReference type="Proteomes" id="UP000644140">
    <property type="component" value="Chromosome"/>
</dbReference>
<dbReference type="PANTHER" id="PTHR36919:SF3">
    <property type="entry name" value="BLL5882 PROTEIN"/>
    <property type="match status" value="1"/>
</dbReference>
<dbReference type="Gene3D" id="2.40.128.520">
    <property type="match status" value="1"/>
</dbReference>
<dbReference type="InterPro" id="IPR019223">
    <property type="entry name" value="DUF2147"/>
</dbReference>
<dbReference type="eggNOG" id="COG4731">
    <property type="taxonomic scope" value="Bacteria"/>
</dbReference>
<sequence>MKKVLFGAMSMVLFTSSAFAEDITGTWRYIDDKTGEAKGLVKIEKQSNGTYAGTALKATPRPGYTPKEFCTNCPAPYTNKPIIGLQVISGLKTDDHVNYTDGKIIDPVSGKIYRLKGKISPNGKKLFLRGYLGISVVGRSQTWLRVE</sequence>
<protein>
    <submittedName>
        <fullName evidence="1">DUF2147 domain-containing protein</fullName>
    </submittedName>
</protein>
<name>A0A0A8TUR5_ACIBZ</name>
<organism evidence="1 2">
    <name type="scientific">Acinetobacter bereziniae</name>
    <name type="common">Acinetobacter genomosp. 10</name>
    <dbReference type="NCBI Taxonomy" id="106648"/>
    <lineage>
        <taxon>Bacteria</taxon>
        <taxon>Pseudomonadati</taxon>
        <taxon>Pseudomonadota</taxon>
        <taxon>Gammaproteobacteria</taxon>
        <taxon>Moraxellales</taxon>
        <taxon>Moraxellaceae</taxon>
        <taxon>Acinetobacter</taxon>
    </lineage>
</organism>
<accession>A0A0A8TUR5</accession>
<evidence type="ECO:0000313" key="1">
    <source>
        <dbReference type="EMBL" id="UUN99439.1"/>
    </source>
</evidence>
<dbReference type="RefSeq" id="WP_005032276.1">
    <property type="nucleotide sequence ID" value="NZ_BBLJ01000010.1"/>
</dbReference>
<dbReference type="AlphaFoldDB" id="A0A0A8TUR5"/>
<dbReference type="Pfam" id="PF09917">
    <property type="entry name" value="DUF2147"/>
    <property type="match status" value="1"/>
</dbReference>
<gene>
    <name evidence="1" type="ORF">I9054_008325</name>
</gene>
<proteinExistence type="predicted"/>
<dbReference type="GeneID" id="69463074"/>
<dbReference type="EMBL" id="CP092085">
    <property type="protein sequence ID" value="UUN99439.1"/>
    <property type="molecule type" value="Genomic_DNA"/>
</dbReference>
<reference evidence="1" key="1">
    <citation type="submission" date="2022-02" db="EMBL/GenBank/DDBJ databases">
        <title>Characterization of Tn125 harboring carbapenem-resistant Acinetobacter bereziniae clinical isolates.</title>
        <authorList>
            <person name="Wong N.-K."/>
            <person name="Pan Q."/>
        </authorList>
    </citation>
    <scope>NUCLEOTIDE SEQUENCE</scope>
    <source>
        <strain evidence="1">GD03393</strain>
    </source>
</reference>
<evidence type="ECO:0000313" key="2">
    <source>
        <dbReference type="Proteomes" id="UP000644140"/>
    </source>
</evidence>
<dbReference type="PANTHER" id="PTHR36919">
    <property type="entry name" value="BLR1215 PROTEIN"/>
    <property type="match status" value="1"/>
</dbReference>